<dbReference type="Pfam" id="PF01494">
    <property type="entry name" value="FAD_binding_3"/>
    <property type="match status" value="1"/>
</dbReference>
<evidence type="ECO:0000259" key="6">
    <source>
        <dbReference type="Pfam" id="PF01494"/>
    </source>
</evidence>
<dbReference type="InterPro" id="IPR036188">
    <property type="entry name" value="FAD/NAD-bd_sf"/>
</dbReference>
<name>A0AAD5RU09_9PEZI</name>
<dbReference type="Gene3D" id="3.50.50.60">
    <property type="entry name" value="FAD/NAD(P)-binding domain"/>
    <property type="match status" value="1"/>
</dbReference>
<feature type="domain" description="FAD-binding" evidence="6">
    <location>
        <begin position="394"/>
        <end position="458"/>
    </location>
</feature>
<organism evidence="7 8">
    <name type="scientific">Zalerion maritima</name>
    <dbReference type="NCBI Taxonomy" id="339359"/>
    <lineage>
        <taxon>Eukaryota</taxon>
        <taxon>Fungi</taxon>
        <taxon>Dikarya</taxon>
        <taxon>Ascomycota</taxon>
        <taxon>Pezizomycotina</taxon>
        <taxon>Sordariomycetes</taxon>
        <taxon>Lulworthiomycetidae</taxon>
        <taxon>Lulworthiales</taxon>
        <taxon>Lulworthiaceae</taxon>
        <taxon>Zalerion</taxon>
    </lineage>
</organism>
<reference evidence="7" key="1">
    <citation type="submission" date="2022-07" db="EMBL/GenBank/DDBJ databases">
        <title>Draft genome sequence of Zalerion maritima ATCC 34329, a (micro)plastics degrading marine fungus.</title>
        <authorList>
            <person name="Paco A."/>
            <person name="Goncalves M.F.M."/>
            <person name="Rocha-Santos T.A.P."/>
            <person name="Alves A."/>
        </authorList>
    </citation>
    <scope>NUCLEOTIDE SEQUENCE</scope>
    <source>
        <strain evidence="7">ATCC 34329</strain>
    </source>
</reference>
<dbReference type="EMBL" id="JAKWBI020000059">
    <property type="protein sequence ID" value="KAJ2904203.1"/>
    <property type="molecule type" value="Genomic_DNA"/>
</dbReference>
<dbReference type="PRINTS" id="PR00420">
    <property type="entry name" value="RNGMNOXGNASE"/>
</dbReference>
<keyword evidence="2" id="KW-0274">FAD</keyword>
<evidence type="ECO:0000256" key="5">
    <source>
        <dbReference type="SAM" id="MobiDB-lite"/>
    </source>
</evidence>
<gene>
    <name evidence="7" type="ORF">MKZ38_008533</name>
</gene>
<proteinExistence type="predicted"/>
<accession>A0AAD5RU09</accession>
<dbReference type="AlphaFoldDB" id="A0AAD5RU09"/>
<evidence type="ECO:0000313" key="8">
    <source>
        <dbReference type="Proteomes" id="UP001201980"/>
    </source>
</evidence>
<dbReference type="GO" id="GO:0071949">
    <property type="term" value="F:FAD binding"/>
    <property type="evidence" value="ECO:0007669"/>
    <property type="project" value="InterPro"/>
</dbReference>
<sequence length="512" mass="56459">MTRPQLPRLVRVPDTDSLSEEGAPKALVLPSTSMRNPVPAHDELYSKPIFPDTYSSIVVVKMIRNMEHLSKPLASLSQTSLHWSSRLGRRSLPLPVRYYSQARTGPKVAVIGEARDQGGSLDLHPDGGQAALKLAGLFPQFQALSRPEGEVLKIYLPDGKLIMDEGSDPETQGRPQEMHNRPEIDRRLLRKMLLDSLEPGTVKWGTKVKTIQTKKVGAREVFSIQVEAHEETRDDRLLLDYDLVVGADGAFSRVRHLLTPARPYFSGIAGLDVRISSADTSRPAQVSRCGKGMCLTLGPNRGILSQRSGGGAGEVRTYAFVRMASEGLGSDWESKCGIDFRNMKTAIPQFLHKFYSGWDEGARDMVLNADVETATPRSMWMLEPGLKWETRPGVTLLGDAAHVMTPFAGVGVNVAMQDSLFLAQRILAHLSSDARDPSMAQAIKEYESEMFERAEQHAKQTLMYLDLFFHNRGGVAMVEHFDKVKAEEKAASAYSRGESENETGQAQVAASG</sequence>
<keyword evidence="4" id="KW-0503">Monooxygenase</keyword>
<evidence type="ECO:0000256" key="1">
    <source>
        <dbReference type="ARBA" id="ARBA00022630"/>
    </source>
</evidence>
<evidence type="ECO:0000313" key="7">
    <source>
        <dbReference type="EMBL" id="KAJ2904203.1"/>
    </source>
</evidence>
<dbReference type="Proteomes" id="UP001201980">
    <property type="component" value="Unassembled WGS sequence"/>
</dbReference>
<dbReference type="PANTHER" id="PTHR46972:SF1">
    <property type="entry name" value="FAD DEPENDENT OXIDOREDUCTASE DOMAIN-CONTAINING PROTEIN"/>
    <property type="match status" value="1"/>
</dbReference>
<feature type="compositionally biased region" description="Polar residues" evidence="5">
    <location>
        <begin position="502"/>
        <end position="512"/>
    </location>
</feature>
<evidence type="ECO:0000256" key="2">
    <source>
        <dbReference type="ARBA" id="ARBA00022827"/>
    </source>
</evidence>
<dbReference type="SUPFAM" id="SSF51905">
    <property type="entry name" value="FAD/NAD(P)-binding domain"/>
    <property type="match status" value="1"/>
</dbReference>
<keyword evidence="1" id="KW-0285">Flavoprotein</keyword>
<keyword evidence="3" id="KW-0560">Oxidoreductase</keyword>
<dbReference type="InterPro" id="IPR002938">
    <property type="entry name" value="FAD-bd"/>
</dbReference>
<comment type="caution">
    <text evidence="7">The sequence shown here is derived from an EMBL/GenBank/DDBJ whole genome shotgun (WGS) entry which is preliminary data.</text>
</comment>
<keyword evidence="8" id="KW-1185">Reference proteome</keyword>
<evidence type="ECO:0000256" key="3">
    <source>
        <dbReference type="ARBA" id="ARBA00023002"/>
    </source>
</evidence>
<dbReference type="GO" id="GO:0004497">
    <property type="term" value="F:monooxygenase activity"/>
    <property type="evidence" value="ECO:0007669"/>
    <property type="project" value="UniProtKB-KW"/>
</dbReference>
<protein>
    <submittedName>
        <fullName evidence="7">FAD binding domain protein</fullName>
    </submittedName>
</protein>
<dbReference type="PANTHER" id="PTHR46972">
    <property type="entry name" value="MONOOXYGENASE ASQM-RELATED"/>
    <property type="match status" value="1"/>
</dbReference>
<feature type="region of interest" description="Disordered" evidence="5">
    <location>
        <begin position="492"/>
        <end position="512"/>
    </location>
</feature>
<evidence type="ECO:0000256" key="4">
    <source>
        <dbReference type="ARBA" id="ARBA00023033"/>
    </source>
</evidence>